<dbReference type="Pfam" id="PF12883">
    <property type="entry name" value="DUF3828"/>
    <property type="match status" value="1"/>
</dbReference>
<protein>
    <submittedName>
        <fullName evidence="2">YbjP/YqhG family protein</fullName>
    </submittedName>
</protein>
<dbReference type="Gene3D" id="3.10.450.50">
    <property type="match status" value="1"/>
</dbReference>
<comment type="caution">
    <text evidence="2">The sequence shown here is derived from an EMBL/GenBank/DDBJ whole genome shotgun (WGS) entry which is preliminary data.</text>
</comment>
<name>A0A9X1QLX4_9SPHN</name>
<dbReference type="AlphaFoldDB" id="A0A9X1QLX4"/>
<organism evidence="2 3">
    <name type="scientific">Sphingomonas cremea</name>
    <dbReference type="NCBI Taxonomy" id="2904799"/>
    <lineage>
        <taxon>Bacteria</taxon>
        <taxon>Pseudomonadati</taxon>
        <taxon>Pseudomonadota</taxon>
        <taxon>Alphaproteobacteria</taxon>
        <taxon>Sphingomonadales</taxon>
        <taxon>Sphingomonadaceae</taxon>
        <taxon>Sphingomonas</taxon>
    </lineage>
</organism>
<evidence type="ECO:0000313" key="3">
    <source>
        <dbReference type="Proteomes" id="UP001139410"/>
    </source>
</evidence>
<keyword evidence="3" id="KW-1185">Reference proteome</keyword>
<dbReference type="EMBL" id="JAKFGM010000003">
    <property type="protein sequence ID" value="MCF2515525.1"/>
    <property type="molecule type" value="Genomic_DNA"/>
</dbReference>
<proteinExistence type="predicted"/>
<evidence type="ECO:0000313" key="2">
    <source>
        <dbReference type="EMBL" id="MCF2515525.1"/>
    </source>
</evidence>
<evidence type="ECO:0000259" key="1">
    <source>
        <dbReference type="Pfam" id="PF12883"/>
    </source>
</evidence>
<dbReference type="InterPro" id="IPR024289">
    <property type="entry name" value="DUF3828"/>
</dbReference>
<reference evidence="2" key="1">
    <citation type="submission" date="2022-01" db="EMBL/GenBank/DDBJ databases">
        <authorList>
            <person name="Jo J.-H."/>
            <person name="Im W.-T."/>
        </authorList>
    </citation>
    <scope>NUCLEOTIDE SEQUENCE</scope>
    <source>
        <strain evidence="2">G124</strain>
    </source>
</reference>
<gene>
    <name evidence="2" type="ORF">LVY65_10690</name>
</gene>
<dbReference type="Proteomes" id="UP001139410">
    <property type="component" value="Unassembled WGS sequence"/>
</dbReference>
<feature type="domain" description="DUF3828" evidence="1">
    <location>
        <begin position="41"/>
        <end position="125"/>
    </location>
</feature>
<sequence length="143" mass="15473">MIPIALLIAASAPVESPAAFVRRVYAGYSHSGYNPLTIPEQVFAPALTAAIQRDSSSGEVGYLDGDPLCDCQDYDRISAKILSIRQPNAYSADARIHVKLGPKEMRDLRLSLILTASGWRIADVVGADGHSLLKELQHSNAKR</sequence>
<accession>A0A9X1QLX4</accession>
<dbReference type="RefSeq" id="WP_235068182.1">
    <property type="nucleotide sequence ID" value="NZ_JAKFGM010000003.1"/>
</dbReference>